<dbReference type="STRING" id="525904.Tter_1740"/>
<dbReference type="KEGG" id="ttr:Tter_1740"/>
<dbReference type="OrthoDB" id="9815855at2"/>
<organism evidence="3 4">
    <name type="scientific">Thermobaculum terrenum (strain ATCC BAA-798 / CCMEE 7001 / YNP1)</name>
    <dbReference type="NCBI Taxonomy" id="525904"/>
    <lineage>
        <taxon>Bacteria</taxon>
        <taxon>Bacillati</taxon>
        <taxon>Chloroflexota</taxon>
        <taxon>Chloroflexia</taxon>
        <taxon>Candidatus Thermobaculales</taxon>
        <taxon>Candidatus Thermobaculaceae</taxon>
        <taxon>Thermobaculum</taxon>
    </lineage>
</organism>
<feature type="transmembrane region" description="Helical" evidence="2">
    <location>
        <begin position="16"/>
        <end position="37"/>
    </location>
</feature>
<feature type="transmembrane region" description="Helical" evidence="2">
    <location>
        <begin position="143"/>
        <end position="162"/>
    </location>
</feature>
<dbReference type="AlphaFoldDB" id="D1CCY1"/>
<feature type="transmembrane region" description="Helical" evidence="2">
    <location>
        <begin position="113"/>
        <end position="136"/>
    </location>
</feature>
<reference evidence="4" key="1">
    <citation type="journal article" date="2010" name="Stand. Genomic Sci.">
        <title>Complete genome sequence of 'Thermobaculum terrenum' type strain (YNP1).</title>
        <authorList>
            <person name="Kiss H."/>
            <person name="Cleland D."/>
            <person name="Lapidus A."/>
            <person name="Lucas S."/>
            <person name="Glavina Del Rio T."/>
            <person name="Nolan M."/>
            <person name="Tice H."/>
            <person name="Han C."/>
            <person name="Goodwin L."/>
            <person name="Pitluck S."/>
            <person name="Liolios K."/>
            <person name="Ivanova N."/>
            <person name="Mavromatis K."/>
            <person name="Ovchinnikova G."/>
            <person name="Pati A."/>
            <person name="Chen A."/>
            <person name="Palaniappan K."/>
            <person name="Land M."/>
            <person name="Hauser L."/>
            <person name="Chang Y."/>
            <person name="Jeffries C."/>
            <person name="Lu M."/>
            <person name="Brettin T."/>
            <person name="Detter J."/>
            <person name="Goker M."/>
            <person name="Tindall B."/>
            <person name="Beck B."/>
            <person name="McDermott T."/>
            <person name="Woyke T."/>
            <person name="Bristow J."/>
            <person name="Eisen J."/>
            <person name="Markowitz V."/>
            <person name="Hugenholtz P."/>
            <person name="Kyrpides N."/>
            <person name="Klenk H."/>
            <person name="Cheng J."/>
        </authorList>
    </citation>
    <scope>NUCLEOTIDE SEQUENCE [LARGE SCALE GENOMIC DNA]</scope>
    <source>
        <strain evidence="4">ATCC BAA-798 / YNP1</strain>
    </source>
</reference>
<dbReference type="GO" id="GO:0005886">
    <property type="term" value="C:plasma membrane"/>
    <property type="evidence" value="ECO:0007669"/>
    <property type="project" value="UniProtKB-SubCell"/>
</dbReference>
<evidence type="ECO:0000313" key="4">
    <source>
        <dbReference type="Proteomes" id="UP000000323"/>
    </source>
</evidence>
<proteinExistence type="predicted"/>
<evidence type="ECO:0008006" key="5">
    <source>
        <dbReference type="Google" id="ProtNLM"/>
    </source>
</evidence>
<feature type="region of interest" description="Disordered" evidence="1">
    <location>
        <begin position="301"/>
        <end position="334"/>
    </location>
</feature>
<dbReference type="RefSeq" id="WP_012875680.1">
    <property type="nucleotide sequence ID" value="NC_013525.1"/>
</dbReference>
<dbReference type="PANTHER" id="PTHR43471">
    <property type="entry name" value="ABC TRANSPORTER PERMEASE"/>
    <property type="match status" value="1"/>
</dbReference>
<evidence type="ECO:0000256" key="1">
    <source>
        <dbReference type="SAM" id="MobiDB-lite"/>
    </source>
</evidence>
<dbReference type="HOGENOM" id="CLU_066398_1_0_0"/>
<evidence type="ECO:0000256" key="2">
    <source>
        <dbReference type="SAM" id="Phobius"/>
    </source>
</evidence>
<feature type="transmembrane region" description="Helical" evidence="2">
    <location>
        <begin position="271"/>
        <end position="290"/>
    </location>
</feature>
<dbReference type="EMBL" id="CP001825">
    <property type="protein sequence ID" value="ACZ42646.1"/>
    <property type="molecule type" value="Genomic_DNA"/>
</dbReference>
<sequence>MEAIVTKELRSRMRGARAFVVITIFLALLSCFVVALYGFTKITTGSIGGPPPPLGRIMFYTLTGIELLLIAPLAPAFSAGTIAGEKERQTFDLMVITPVTPTSIVLGKVLANLAYIALLIVVALPIQVLSITLGGLTLTEVMVGLWILLLAAVFYGCVSVFFSSFLRSTTLASVFSYLVVALNLIGAIFIVLILGILGSDNTLAAMLGPTSEAPSKFLLYVSDLLIAFSPVLTAIVSETALVANGDLFLIHLDLANPNTQGRFTMSLPSPWIIYSVIYIVLSVVCVWLSIRNVRPVVARNPRNPSRPEGYTLTETMEDVPLTQGDQRGAAEGEV</sequence>
<feature type="transmembrane region" description="Helical" evidence="2">
    <location>
        <begin position="174"/>
        <end position="197"/>
    </location>
</feature>
<dbReference type="GO" id="GO:0140359">
    <property type="term" value="F:ABC-type transporter activity"/>
    <property type="evidence" value="ECO:0007669"/>
    <property type="project" value="InterPro"/>
</dbReference>
<evidence type="ECO:0000313" key="3">
    <source>
        <dbReference type="EMBL" id="ACZ42646.1"/>
    </source>
</evidence>
<dbReference type="PANTHER" id="PTHR43471:SF12">
    <property type="entry name" value="HYPOTHETICAL MEMBRANE PROTEIN, CONSERVED"/>
    <property type="match status" value="1"/>
</dbReference>
<dbReference type="Pfam" id="PF12679">
    <property type="entry name" value="ABC2_membrane_2"/>
    <property type="match status" value="1"/>
</dbReference>
<keyword evidence="2" id="KW-0812">Transmembrane</keyword>
<dbReference type="PROSITE" id="PS51257">
    <property type="entry name" value="PROKAR_LIPOPROTEIN"/>
    <property type="match status" value="1"/>
</dbReference>
<dbReference type="Proteomes" id="UP000000323">
    <property type="component" value="Chromosome 1"/>
</dbReference>
<keyword evidence="2" id="KW-1133">Transmembrane helix</keyword>
<protein>
    <recommendedName>
        <fullName evidence="5">ABC transporter permease</fullName>
    </recommendedName>
</protein>
<gene>
    <name evidence="3" type="ordered locus">Tter_1740</name>
</gene>
<keyword evidence="2" id="KW-0472">Membrane</keyword>
<feature type="transmembrane region" description="Helical" evidence="2">
    <location>
        <begin position="57"/>
        <end position="78"/>
    </location>
</feature>
<keyword evidence="4" id="KW-1185">Reference proteome</keyword>
<accession>D1CCY1</accession>
<dbReference type="eggNOG" id="COG1277">
    <property type="taxonomic scope" value="Bacteria"/>
</dbReference>
<name>D1CCY1_THET1</name>